<name>A0AAN7WTQ2_9SACH</name>
<dbReference type="EMBL" id="JAWIZZ010000038">
    <property type="protein sequence ID" value="KAK5781183.1"/>
    <property type="molecule type" value="Genomic_DNA"/>
</dbReference>
<evidence type="ECO:0000313" key="2">
    <source>
        <dbReference type="EMBL" id="KAK5781183.1"/>
    </source>
</evidence>
<sequence length="141" mass="16714">MDTKIDLLLKAANVIETRNCDKVCSETWLENKQLYTVNPQTRISKINKLMLKRGVVAKQYVTQLNKVIMGFNRDLHFLKNNRLELVYLDQLIEIGHLIKHLTFIGNYKLNNYNIKDMKHYSTQRHTKSKKSNELHFNKKSH</sequence>
<evidence type="ECO:0000256" key="1">
    <source>
        <dbReference type="SAM" id="MobiDB-lite"/>
    </source>
</evidence>
<organism evidence="2 3">
    <name type="scientific">Arxiozyma heterogenica</name>
    <dbReference type="NCBI Taxonomy" id="278026"/>
    <lineage>
        <taxon>Eukaryota</taxon>
        <taxon>Fungi</taxon>
        <taxon>Dikarya</taxon>
        <taxon>Ascomycota</taxon>
        <taxon>Saccharomycotina</taxon>
        <taxon>Saccharomycetes</taxon>
        <taxon>Saccharomycetales</taxon>
        <taxon>Saccharomycetaceae</taxon>
        <taxon>Arxiozyma</taxon>
    </lineage>
</organism>
<comment type="caution">
    <text evidence="2">The sequence shown here is derived from an EMBL/GenBank/DDBJ whole genome shotgun (WGS) entry which is preliminary data.</text>
</comment>
<keyword evidence="3" id="KW-1185">Reference proteome</keyword>
<protein>
    <submittedName>
        <fullName evidence="2">Uncharacterized protein</fullName>
    </submittedName>
</protein>
<dbReference type="AlphaFoldDB" id="A0AAN7WTQ2"/>
<gene>
    <name evidence="2" type="ORF">RI543_001578</name>
</gene>
<evidence type="ECO:0000313" key="3">
    <source>
        <dbReference type="Proteomes" id="UP001306508"/>
    </source>
</evidence>
<accession>A0AAN7WTQ2</accession>
<dbReference type="Proteomes" id="UP001306508">
    <property type="component" value="Unassembled WGS sequence"/>
</dbReference>
<feature type="compositionally biased region" description="Basic and acidic residues" evidence="1">
    <location>
        <begin position="130"/>
        <end position="141"/>
    </location>
</feature>
<feature type="region of interest" description="Disordered" evidence="1">
    <location>
        <begin position="120"/>
        <end position="141"/>
    </location>
</feature>
<proteinExistence type="predicted"/>
<reference evidence="3" key="1">
    <citation type="submission" date="2023-07" db="EMBL/GenBank/DDBJ databases">
        <title>A draft genome of Kazachstania heterogenica Y-27499.</title>
        <authorList>
            <person name="Donic C."/>
            <person name="Kralova J.S."/>
            <person name="Fidel L."/>
            <person name="Ben-Dor S."/>
            <person name="Jung S."/>
        </authorList>
    </citation>
    <scope>NUCLEOTIDE SEQUENCE [LARGE SCALE GENOMIC DNA]</scope>
    <source>
        <strain evidence="3">Y27499</strain>
    </source>
</reference>